<organism evidence="9 10">
    <name type="scientific">Clostridium thermosuccinogenes</name>
    <dbReference type="NCBI Taxonomy" id="84032"/>
    <lineage>
        <taxon>Bacteria</taxon>
        <taxon>Bacillati</taxon>
        <taxon>Bacillota</taxon>
        <taxon>Clostridia</taxon>
        <taxon>Eubacteriales</taxon>
        <taxon>Clostridiaceae</taxon>
        <taxon>Clostridium</taxon>
    </lineage>
</organism>
<dbReference type="PROSITE" id="PS50110">
    <property type="entry name" value="RESPONSE_REGULATORY"/>
    <property type="match status" value="1"/>
</dbReference>
<evidence type="ECO:0000256" key="6">
    <source>
        <dbReference type="PROSITE-ProRule" id="PRU00169"/>
    </source>
</evidence>
<dbReference type="RefSeq" id="WP_103081574.1">
    <property type="nucleotide sequence ID" value="NZ_NIOJ01000023.1"/>
</dbReference>
<dbReference type="InterPro" id="IPR011006">
    <property type="entry name" value="CheY-like_superfamily"/>
</dbReference>
<comment type="function">
    <text evidence="5">May play the central regulatory role in sporulation. It may be an element of the effector pathway responsible for the activation of sporulation genes in response to nutritional stress. Spo0A may act in concert with spo0H (a sigma factor) to control the expression of some genes that are critical to the sporulation process.</text>
</comment>
<feature type="modified residue" description="4-aspartylphosphate" evidence="6">
    <location>
        <position position="55"/>
    </location>
</feature>
<dbReference type="PRINTS" id="PR00032">
    <property type="entry name" value="HTHARAC"/>
</dbReference>
<evidence type="ECO:0000256" key="5">
    <source>
        <dbReference type="ARBA" id="ARBA00024867"/>
    </source>
</evidence>
<keyword evidence="10" id="KW-1185">Reference proteome</keyword>
<comment type="caution">
    <text evidence="9">The sequence shown here is derived from an EMBL/GenBank/DDBJ whole genome shotgun (WGS) entry which is preliminary data.</text>
</comment>
<reference evidence="9 10" key="1">
    <citation type="submission" date="2017-06" db="EMBL/GenBank/DDBJ databases">
        <title>Investigating the central metabolism of Clostridium thermosuccinogenes.</title>
        <authorList>
            <person name="Koendjbiharie J.G."/>
            <person name="van Kranenburg R."/>
        </authorList>
    </citation>
    <scope>NUCLEOTIDE SEQUENCE [LARGE SCALE GENOMIC DNA]</scope>
    <source>
        <strain evidence="9 10">DSM 5806</strain>
    </source>
</reference>
<dbReference type="Gene3D" id="3.40.50.2300">
    <property type="match status" value="1"/>
</dbReference>
<dbReference type="PROSITE" id="PS00041">
    <property type="entry name" value="HTH_ARAC_FAMILY_1"/>
    <property type="match status" value="1"/>
</dbReference>
<proteinExistence type="predicted"/>
<dbReference type="KEGG" id="cthd:CDO33_10715"/>
<dbReference type="GO" id="GO:0003700">
    <property type="term" value="F:DNA-binding transcription factor activity"/>
    <property type="evidence" value="ECO:0007669"/>
    <property type="project" value="InterPro"/>
</dbReference>
<feature type="domain" description="HTH araC/xylS-type" evidence="7">
    <location>
        <begin position="404"/>
        <end position="502"/>
    </location>
</feature>
<dbReference type="InterPro" id="IPR018060">
    <property type="entry name" value="HTH_AraC"/>
</dbReference>
<keyword evidence="4" id="KW-0804">Transcription</keyword>
<dbReference type="Pfam" id="PF12833">
    <property type="entry name" value="HTH_18"/>
    <property type="match status" value="1"/>
</dbReference>
<evidence type="ECO:0000313" key="10">
    <source>
        <dbReference type="Proteomes" id="UP000236151"/>
    </source>
</evidence>
<evidence type="ECO:0000259" key="8">
    <source>
        <dbReference type="PROSITE" id="PS50110"/>
    </source>
</evidence>
<dbReference type="SUPFAM" id="SSF52172">
    <property type="entry name" value="CheY-like"/>
    <property type="match status" value="1"/>
</dbReference>
<dbReference type="InterPro" id="IPR041522">
    <property type="entry name" value="CdaR_GGDEF"/>
</dbReference>
<dbReference type="InterPro" id="IPR018062">
    <property type="entry name" value="HTH_AraC-typ_CS"/>
</dbReference>
<dbReference type="EMBL" id="NIOJ01000023">
    <property type="protein sequence ID" value="PNT98839.1"/>
    <property type="molecule type" value="Genomic_DNA"/>
</dbReference>
<dbReference type="SUPFAM" id="SSF46689">
    <property type="entry name" value="Homeodomain-like"/>
    <property type="match status" value="2"/>
</dbReference>
<dbReference type="Gene3D" id="1.10.10.60">
    <property type="entry name" value="Homeodomain-like"/>
    <property type="match status" value="2"/>
</dbReference>
<feature type="domain" description="Response regulatory" evidence="8">
    <location>
        <begin position="3"/>
        <end position="120"/>
    </location>
</feature>
<dbReference type="Pfam" id="PF00072">
    <property type="entry name" value="Response_reg"/>
    <property type="match status" value="1"/>
</dbReference>
<name>A0A2K2FJ81_9CLOT</name>
<gene>
    <name evidence="9" type="ORF">CDQ84_09865</name>
</gene>
<keyword evidence="2" id="KW-0805">Transcription regulation</keyword>
<dbReference type="OrthoDB" id="9809318at2"/>
<evidence type="ECO:0000313" key="9">
    <source>
        <dbReference type="EMBL" id="PNT98839.1"/>
    </source>
</evidence>
<dbReference type="SMART" id="SM00448">
    <property type="entry name" value="REC"/>
    <property type="match status" value="1"/>
</dbReference>
<sequence length="504" mass="57711">MLKMLLVEDEPATIEGIKSAINWPMIGISICGEATNGLEAIQMIDDLEPDIILCDIRMPKMDGISLINQIQPRHPNIKVIFLSGYSDKEYLKSAIRLNVVDYIYKPFELGELIQAIEKAKAACKKEHDSESVSEDNDIALNIIQKGWASASSLKDIPLDLDELIATIIIHFNSGIEVAYETEAFTISRYLPEFKRAFSQIFNNRYIISCINNAYILHANVPTNFASDKSLITQLNELFATVKNFSGAIAVGISNPVPSFEHLRESYHQARNAVLSAFLVGYGKLIFYKDLSTVVFTPRHDLEEMFFNPISNNNIASSIDFLEEYVSYMRSCRPEDIPAIKDELAAIAFQLNQKSKKQDHIQRRCITETINYALEIEDIKQYLLQMLEQIQGEINNLDNKGRIIFDVEKYIIQNYDKNLSINQIAEHVYLTPTYLCHLYKKTTGRTLNQFILDVKMNKSKRLLTDTTLKISEIAEKMGYTNQNYFTRTFTKYFGLNPTTFRNKFL</sequence>
<dbReference type="GO" id="GO:0043565">
    <property type="term" value="F:sequence-specific DNA binding"/>
    <property type="evidence" value="ECO:0007669"/>
    <property type="project" value="InterPro"/>
</dbReference>
<dbReference type="InterPro" id="IPR020449">
    <property type="entry name" value="Tscrpt_reg_AraC-type_HTH"/>
</dbReference>
<dbReference type="GO" id="GO:0000160">
    <property type="term" value="P:phosphorelay signal transduction system"/>
    <property type="evidence" value="ECO:0007669"/>
    <property type="project" value="InterPro"/>
</dbReference>
<dbReference type="CDD" id="cd17536">
    <property type="entry name" value="REC_YesN-like"/>
    <property type="match status" value="1"/>
</dbReference>
<dbReference type="SMART" id="SM00342">
    <property type="entry name" value="HTH_ARAC"/>
    <property type="match status" value="1"/>
</dbReference>
<keyword evidence="3" id="KW-0238">DNA-binding</keyword>
<dbReference type="InterPro" id="IPR009057">
    <property type="entry name" value="Homeodomain-like_sf"/>
</dbReference>
<evidence type="ECO:0000256" key="3">
    <source>
        <dbReference type="ARBA" id="ARBA00023125"/>
    </source>
</evidence>
<dbReference type="AlphaFoldDB" id="A0A2K2FJ81"/>
<dbReference type="PROSITE" id="PS01124">
    <property type="entry name" value="HTH_ARAC_FAMILY_2"/>
    <property type="match status" value="1"/>
</dbReference>
<dbReference type="PANTHER" id="PTHR43280">
    <property type="entry name" value="ARAC-FAMILY TRANSCRIPTIONAL REGULATOR"/>
    <property type="match status" value="1"/>
</dbReference>
<dbReference type="InterPro" id="IPR001789">
    <property type="entry name" value="Sig_transdc_resp-reg_receiver"/>
</dbReference>
<protein>
    <recommendedName>
        <fullName evidence="1">Stage 0 sporulation protein A homolog</fullName>
    </recommendedName>
</protein>
<keyword evidence="6" id="KW-0597">Phosphoprotein</keyword>
<dbReference type="PANTHER" id="PTHR43280:SF2">
    <property type="entry name" value="HTH-TYPE TRANSCRIPTIONAL REGULATOR EXSA"/>
    <property type="match status" value="1"/>
</dbReference>
<dbReference type="Pfam" id="PF17853">
    <property type="entry name" value="GGDEF_2"/>
    <property type="match status" value="1"/>
</dbReference>
<evidence type="ECO:0000256" key="1">
    <source>
        <dbReference type="ARBA" id="ARBA00018672"/>
    </source>
</evidence>
<evidence type="ECO:0000256" key="4">
    <source>
        <dbReference type="ARBA" id="ARBA00023163"/>
    </source>
</evidence>
<dbReference type="Proteomes" id="UP000236151">
    <property type="component" value="Unassembled WGS sequence"/>
</dbReference>
<evidence type="ECO:0000259" key="7">
    <source>
        <dbReference type="PROSITE" id="PS01124"/>
    </source>
</evidence>
<accession>A0A2K2FJ81</accession>
<evidence type="ECO:0000256" key="2">
    <source>
        <dbReference type="ARBA" id="ARBA00023015"/>
    </source>
</evidence>